<evidence type="ECO:0000313" key="4">
    <source>
        <dbReference type="EMBL" id="MBB4749158.1"/>
    </source>
</evidence>
<protein>
    <submittedName>
        <fullName evidence="4">Uncharacterized protein</fullName>
    </submittedName>
</protein>
<name>A0A7W7HEM4_9ACTN</name>
<keyword evidence="1" id="KW-0175">Coiled coil</keyword>
<reference evidence="3 6" key="2">
    <citation type="submission" date="2021-01" db="EMBL/GenBank/DDBJ databases">
        <title>Whole genome shotgun sequence of Actinoplanes lobatus NBRC 12513.</title>
        <authorList>
            <person name="Komaki H."/>
            <person name="Tamura T."/>
        </authorList>
    </citation>
    <scope>NUCLEOTIDE SEQUENCE [LARGE SCALE GENOMIC DNA]</scope>
    <source>
        <strain evidence="3 6">NBRC 12513</strain>
    </source>
</reference>
<feature type="region of interest" description="Disordered" evidence="2">
    <location>
        <begin position="1"/>
        <end position="30"/>
    </location>
</feature>
<organism evidence="4 5">
    <name type="scientific">Actinoplanes lobatus</name>
    <dbReference type="NCBI Taxonomy" id="113568"/>
    <lineage>
        <taxon>Bacteria</taxon>
        <taxon>Bacillati</taxon>
        <taxon>Actinomycetota</taxon>
        <taxon>Actinomycetes</taxon>
        <taxon>Micromonosporales</taxon>
        <taxon>Micromonosporaceae</taxon>
        <taxon>Actinoplanes</taxon>
    </lineage>
</organism>
<evidence type="ECO:0000313" key="6">
    <source>
        <dbReference type="Proteomes" id="UP000631312"/>
    </source>
</evidence>
<dbReference type="AlphaFoldDB" id="A0A7W7HEM4"/>
<comment type="caution">
    <text evidence="4">The sequence shown here is derived from an EMBL/GenBank/DDBJ whole genome shotgun (WGS) entry which is preliminary data.</text>
</comment>
<proteinExistence type="predicted"/>
<evidence type="ECO:0000313" key="5">
    <source>
        <dbReference type="Proteomes" id="UP000590511"/>
    </source>
</evidence>
<dbReference type="Proteomes" id="UP000590511">
    <property type="component" value="Unassembled WGS sequence"/>
</dbReference>
<dbReference type="RefSeq" id="WP_188121524.1">
    <property type="nucleotide sequence ID" value="NZ_BOMP01000098.1"/>
</dbReference>
<evidence type="ECO:0000313" key="3">
    <source>
        <dbReference type="EMBL" id="GIE42745.1"/>
    </source>
</evidence>
<sequence length="314" mass="34685">MSHDDIEQGGIRHARHDNQPCPSGQPYPHTYSTDCQWTTIARGRTHPDGPTQPAPGAAFRRLNDFELPTVAALRLDLEQAHVEINRLRADLEDRLAKAQENARHAAQAYRRRYEHAAATLARVEDLISYTDGNPIDDNAEIQVGEIRRALNAPLPDTPEDTRMSLTPAAIEYLNGTRSATTGDGSFCASAQAGVVEPGTQDQAVRSLDNHGYPMTSQDTRELLASPRYVMATEAHHQFAGDISRDTPALAVIEDEIDTHWIGQWVTGLGFLHVHFPKDTTRPLTDEEISLYDGRQVEAGNGMWTIRIPRPGGTS</sequence>
<accession>A0A7W7HEM4</accession>
<dbReference type="EMBL" id="BOMP01000098">
    <property type="protein sequence ID" value="GIE42745.1"/>
    <property type="molecule type" value="Genomic_DNA"/>
</dbReference>
<gene>
    <name evidence="3" type="ORF">Alo02nite_56430</name>
    <name evidence="4" type="ORF">BJ964_003319</name>
</gene>
<reference evidence="4 5" key="1">
    <citation type="submission" date="2020-08" db="EMBL/GenBank/DDBJ databases">
        <title>Sequencing the genomes of 1000 actinobacteria strains.</title>
        <authorList>
            <person name="Klenk H.-P."/>
        </authorList>
    </citation>
    <scope>NUCLEOTIDE SEQUENCE [LARGE SCALE GENOMIC DNA]</scope>
    <source>
        <strain evidence="4 5">DSM 43150</strain>
    </source>
</reference>
<evidence type="ECO:0000256" key="2">
    <source>
        <dbReference type="SAM" id="MobiDB-lite"/>
    </source>
</evidence>
<feature type="coiled-coil region" evidence="1">
    <location>
        <begin position="70"/>
        <end position="108"/>
    </location>
</feature>
<evidence type="ECO:0000256" key="1">
    <source>
        <dbReference type="SAM" id="Coils"/>
    </source>
</evidence>
<dbReference type="EMBL" id="JACHNC010000001">
    <property type="protein sequence ID" value="MBB4749158.1"/>
    <property type="molecule type" value="Genomic_DNA"/>
</dbReference>
<keyword evidence="6" id="KW-1185">Reference proteome</keyword>
<dbReference type="Proteomes" id="UP000631312">
    <property type="component" value="Unassembled WGS sequence"/>
</dbReference>